<sequence length="213" mass="23223">RRILTRRLTSRLWLYGRNYSTLDANTGEQVGEPMEATLPLQDSDDSVNTVAFSPDGSQIASGVENIIHLWDAVISHSSQQPHQDCKDAASSPDGLQTVPNSIGDMNAVFHLDSNAGVRSSEEEDGASFSSDLAEETAEISLGPGFERCSLTPDGWVKSSDKLLFWVPLSNLLGLLSPRLLLIMPTSGHLRPTKLDFTSFQYGLSWTKVQASTN</sequence>
<dbReference type="HOGENOM" id="CLU_000288_57_19_1"/>
<dbReference type="InterPro" id="IPR015943">
    <property type="entry name" value="WD40/YVTN_repeat-like_dom_sf"/>
</dbReference>
<keyword evidence="2" id="KW-1185">Reference proteome</keyword>
<accession>G4TSJ0</accession>
<name>G4TSJ0_SERID</name>
<evidence type="ECO:0000313" key="2">
    <source>
        <dbReference type="Proteomes" id="UP000007148"/>
    </source>
</evidence>
<gene>
    <name evidence="1" type="ORF">PIIN_08236</name>
</gene>
<dbReference type="Proteomes" id="UP000007148">
    <property type="component" value="Unassembled WGS sequence"/>
</dbReference>
<dbReference type="Gene3D" id="2.130.10.10">
    <property type="entry name" value="YVTN repeat-like/Quinoprotein amine dehydrogenase"/>
    <property type="match status" value="1"/>
</dbReference>
<protein>
    <submittedName>
        <fullName evidence="1">Uncharacterized protein</fullName>
    </submittedName>
</protein>
<dbReference type="SUPFAM" id="SSF82171">
    <property type="entry name" value="DPP6 N-terminal domain-like"/>
    <property type="match status" value="1"/>
</dbReference>
<reference evidence="1 2" key="1">
    <citation type="journal article" date="2011" name="PLoS Pathog.">
        <title>Endophytic Life Strategies Decoded by Genome and Transcriptome Analyses of the Mutualistic Root Symbiont Piriformospora indica.</title>
        <authorList>
            <person name="Zuccaro A."/>
            <person name="Lahrmann U."/>
            <person name="Guldener U."/>
            <person name="Langen G."/>
            <person name="Pfiffi S."/>
            <person name="Biedenkopf D."/>
            <person name="Wong P."/>
            <person name="Samans B."/>
            <person name="Grimm C."/>
            <person name="Basiewicz M."/>
            <person name="Murat C."/>
            <person name="Martin F."/>
            <person name="Kogel K.H."/>
        </authorList>
    </citation>
    <scope>NUCLEOTIDE SEQUENCE [LARGE SCALE GENOMIC DNA]</scope>
    <source>
        <strain evidence="1 2">DSM 11827</strain>
    </source>
</reference>
<dbReference type="STRING" id="1109443.G4TSJ0"/>
<dbReference type="EMBL" id="CAFZ01000297">
    <property type="protein sequence ID" value="CCA74283.1"/>
    <property type="molecule type" value="Genomic_DNA"/>
</dbReference>
<evidence type="ECO:0000313" key="1">
    <source>
        <dbReference type="EMBL" id="CCA74283.1"/>
    </source>
</evidence>
<comment type="caution">
    <text evidence="1">The sequence shown here is derived from an EMBL/GenBank/DDBJ whole genome shotgun (WGS) entry which is preliminary data.</text>
</comment>
<organism evidence="1 2">
    <name type="scientific">Serendipita indica (strain DSM 11827)</name>
    <name type="common">Root endophyte fungus</name>
    <name type="synonym">Piriformospora indica</name>
    <dbReference type="NCBI Taxonomy" id="1109443"/>
    <lineage>
        <taxon>Eukaryota</taxon>
        <taxon>Fungi</taxon>
        <taxon>Dikarya</taxon>
        <taxon>Basidiomycota</taxon>
        <taxon>Agaricomycotina</taxon>
        <taxon>Agaricomycetes</taxon>
        <taxon>Sebacinales</taxon>
        <taxon>Serendipitaceae</taxon>
        <taxon>Serendipita</taxon>
    </lineage>
</organism>
<dbReference type="AlphaFoldDB" id="G4TSJ0"/>
<proteinExistence type="predicted"/>
<dbReference type="InParanoid" id="G4TSJ0"/>
<dbReference type="OrthoDB" id="2615105at2759"/>
<feature type="non-terminal residue" evidence="1">
    <location>
        <position position="213"/>
    </location>
</feature>